<organism evidence="1 2">
    <name type="scientific">Camelimonas lactis</name>
    <dbReference type="NCBI Taxonomy" id="659006"/>
    <lineage>
        <taxon>Bacteria</taxon>
        <taxon>Pseudomonadati</taxon>
        <taxon>Pseudomonadota</taxon>
        <taxon>Alphaproteobacteria</taxon>
        <taxon>Hyphomicrobiales</taxon>
        <taxon>Chelatococcaceae</taxon>
        <taxon>Camelimonas</taxon>
    </lineage>
</organism>
<proteinExistence type="predicted"/>
<dbReference type="AlphaFoldDB" id="A0A4R2H0K7"/>
<keyword evidence="2" id="KW-1185">Reference proteome</keyword>
<sequence length="52" mass="5771">MIRRLRAGVAPVRSDNGHMGCLDWLRKGRASTAMGLRPFGAKVKAKRRARHG</sequence>
<protein>
    <submittedName>
        <fullName evidence="1">Uncharacterized protein</fullName>
    </submittedName>
</protein>
<dbReference type="Proteomes" id="UP000294881">
    <property type="component" value="Unassembled WGS sequence"/>
</dbReference>
<accession>A0A4R2H0K7</accession>
<dbReference type="EMBL" id="SLWL01000001">
    <property type="protein sequence ID" value="TCO16053.1"/>
    <property type="molecule type" value="Genomic_DNA"/>
</dbReference>
<evidence type="ECO:0000313" key="2">
    <source>
        <dbReference type="Proteomes" id="UP000294881"/>
    </source>
</evidence>
<name>A0A4R2H0K7_9HYPH</name>
<evidence type="ECO:0000313" key="1">
    <source>
        <dbReference type="EMBL" id="TCO16053.1"/>
    </source>
</evidence>
<comment type="caution">
    <text evidence="1">The sequence shown here is derived from an EMBL/GenBank/DDBJ whole genome shotgun (WGS) entry which is preliminary data.</text>
</comment>
<gene>
    <name evidence="1" type="ORF">EV666_101303</name>
</gene>
<reference evidence="1 2" key="1">
    <citation type="submission" date="2019-03" db="EMBL/GenBank/DDBJ databases">
        <title>Genomic Encyclopedia of Type Strains, Phase IV (KMG-IV): sequencing the most valuable type-strain genomes for metagenomic binning, comparative biology and taxonomic classification.</title>
        <authorList>
            <person name="Goeker M."/>
        </authorList>
    </citation>
    <scope>NUCLEOTIDE SEQUENCE [LARGE SCALE GENOMIC DNA]</scope>
    <source>
        <strain evidence="1 2">DSM 22958</strain>
    </source>
</reference>